<proteinExistence type="predicted"/>
<dbReference type="EMBL" id="JQIF01000105">
    <property type="protein sequence ID" value="KGJ51617.1"/>
    <property type="molecule type" value="Genomic_DNA"/>
</dbReference>
<feature type="transmembrane region" description="Helical" evidence="1">
    <location>
        <begin position="119"/>
        <end position="141"/>
    </location>
</feature>
<evidence type="ECO:0000313" key="3">
    <source>
        <dbReference type="Proteomes" id="UP000030008"/>
    </source>
</evidence>
<gene>
    <name evidence="2" type="ORF">CIAN88_19485</name>
</gene>
<keyword evidence="1" id="KW-1133">Transmembrane helix</keyword>
<dbReference type="Proteomes" id="UP000030008">
    <property type="component" value="Unassembled WGS sequence"/>
</dbReference>
<protein>
    <recommendedName>
        <fullName evidence="4">DUF2812 domain-containing protein</fullName>
    </recommendedName>
</protein>
<keyword evidence="1" id="KW-0472">Membrane</keyword>
<feature type="transmembrane region" description="Helical" evidence="1">
    <location>
        <begin position="191"/>
        <end position="212"/>
    </location>
</feature>
<sequence length="213" mass="25435">MQNQEVMKEESVGFLLIQYKYVLEYLQLLAEDNWRLKKVKDTSFYFERGYRVQHSYCLIPVDMFDRELELRAKQLDWKRIGAWKHLLVFGNETLNAIPLIEERVLNEYIKASRYKWEDFVRIVCYIIGSISCFLSSFWCVFHSTDFISFFFLSLLWCGVSVFQFWVLIRASRCIWRFDFETVKDIEKAKKTILGINENMIISIIASILILIVG</sequence>
<evidence type="ECO:0000313" key="2">
    <source>
        <dbReference type="EMBL" id="KGJ51617.1"/>
    </source>
</evidence>
<evidence type="ECO:0000256" key="1">
    <source>
        <dbReference type="SAM" id="Phobius"/>
    </source>
</evidence>
<name>A0A099I2X4_CLOIN</name>
<evidence type="ECO:0008006" key="4">
    <source>
        <dbReference type="Google" id="ProtNLM"/>
    </source>
</evidence>
<feature type="transmembrane region" description="Helical" evidence="1">
    <location>
        <begin position="147"/>
        <end position="170"/>
    </location>
</feature>
<accession>A0A099I2X4</accession>
<keyword evidence="1" id="KW-0812">Transmembrane</keyword>
<comment type="caution">
    <text evidence="2">The sequence shown here is derived from an EMBL/GenBank/DDBJ whole genome shotgun (WGS) entry which is preliminary data.</text>
</comment>
<dbReference type="AlphaFoldDB" id="A0A099I2X4"/>
<reference evidence="2 3" key="1">
    <citation type="submission" date="2014-08" db="EMBL/GenBank/DDBJ databases">
        <title>Clostridium innocuum, an unnegligible vancomycin-resistant pathogen causing extra-intestinal infections.</title>
        <authorList>
            <person name="Feng Y."/>
            <person name="Chiu C.-H."/>
        </authorList>
    </citation>
    <scope>NUCLEOTIDE SEQUENCE [LARGE SCALE GENOMIC DNA]</scope>
    <source>
        <strain evidence="2 3">AN88</strain>
    </source>
</reference>
<dbReference type="RefSeq" id="WP_044907563.1">
    <property type="nucleotide sequence ID" value="NZ_JQIF01000105.1"/>
</dbReference>
<organism evidence="2 3">
    <name type="scientific">Clostridium innocuum</name>
    <dbReference type="NCBI Taxonomy" id="1522"/>
    <lineage>
        <taxon>Bacteria</taxon>
        <taxon>Bacillati</taxon>
        <taxon>Bacillota</taxon>
        <taxon>Clostridia</taxon>
        <taxon>Eubacteriales</taxon>
        <taxon>Clostridiaceae</taxon>
        <taxon>Clostridium</taxon>
    </lineage>
</organism>